<evidence type="ECO:0000256" key="3">
    <source>
        <dbReference type="ARBA" id="ARBA00011291"/>
    </source>
</evidence>
<evidence type="ECO:0000256" key="2">
    <source>
        <dbReference type="ARBA" id="ARBA00008892"/>
    </source>
</evidence>
<keyword evidence="10 12" id="KW-0496">Mitochondrion</keyword>
<dbReference type="AlphaFoldDB" id="A0A342DGV1"/>
<comment type="subunit">
    <text evidence="3">F-type ATPases have 2 components, CF(1) - the catalytic core - and CF(0) - the membrane proton channel.</text>
</comment>
<evidence type="ECO:0000256" key="7">
    <source>
        <dbReference type="ARBA" id="ARBA00022781"/>
    </source>
</evidence>
<name>A0A342DGV1_9HEMI</name>
<keyword evidence="6 12" id="KW-0812">Transmembrane</keyword>
<dbReference type="GO" id="GO:0015078">
    <property type="term" value="F:proton transmembrane transporter activity"/>
    <property type="evidence" value="ECO:0007669"/>
    <property type="project" value="InterPro"/>
</dbReference>
<dbReference type="InterPro" id="IPR001421">
    <property type="entry name" value="ATP8_metazoa"/>
</dbReference>
<evidence type="ECO:0000256" key="12">
    <source>
        <dbReference type="RuleBase" id="RU003661"/>
    </source>
</evidence>
<keyword evidence="5 12" id="KW-0138">CF(0)</keyword>
<keyword evidence="11 13" id="KW-0472">Membrane</keyword>
<evidence type="ECO:0000256" key="6">
    <source>
        <dbReference type="ARBA" id="ARBA00022692"/>
    </source>
</evidence>
<sequence>MPQMAPMWWTMLFISFNISFLMMMTIIYFQTDLGPKLSKKLTSKTNNLNWKW</sequence>
<evidence type="ECO:0000256" key="5">
    <source>
        <dbReference type="ARBA" id="ARBA00022547"/>
    </source>
</evidence>
<dbReference type="EMBL" id="KP795058">
    <property type="protein sequence ID" value="AKP94523.1"/>
    <property type="molecule type" value="Genomic_DNA"/>
</dbReference>
<feature type="transmembrane region" description="Helical" evidence="13">
    <location>
        <begin position="6"/>
        <end position="29"/>
    </location>
</feature>
<keyword evidence="9 12" id="KW-0406">Ion transport</keyword>
<dbReference type="Pfam" id="PF00895">
    <property type="entry name" value="ATP-synt_8"/>
    <property type="match status" value="1"/>
</dbReference>
<organism evidence="14">
    <name type="scientific">Macracanthopsis nodipes</name>
    <dbReference type="NCBI Taxonomy" id="1524518"/>
    <lineage>
        <taxon>Eukaryota</taxon>
        <taxon>Metazoa</taxon>
        <taxon>Ecdysozoa</taxon>
        <taxon>Arthropoda</taxon>
        <taxon>Hexapoda</taxon>
        <taxon>Insecta</taxon>
        <taxon>Pterygota</taxon>
        <taxon>Neoptera</taxon>
        <taxon>Paraneoptera</taxon>
        <taxon>Hemiptera</taxon>
        <taxon>Heteroptera</taxon>
        <taxon>Panheteroptera</taxon>
        <taxon>Cimicomorpha</taxon>
        <taxon>Reduviidae</taxon>
        <taxon>Harpactorinae</taxon>
        <taxon>Harpactorini</taxon>
        <taxon>Macracanthopsis</taxon>
    </lineage>
</organism>
<evidence type="ECO:0000256" key="11">
    <source>
        <dbReference type="ARBA" id="ARBA00023136"/>
    </source>
</evidence>
<gene>
    <name evidence="14" type="primary">ATP8</name>
</gene>
<protein>
    <recommendedName>
        <fullName evidence="12">ATP synthase complex subunit 8</fullName>
    </recommendedName>
</protein>
<comment type="subcellular location">
    <subcellularLocation>
        <location evidence="1 12">Mitochondrion membrane</location>
        <topology evidence="1 12">Single-pass membrane protein</topology>
    </subcellularLocation>
</comment>
<evidence type="ECO:0000256" key="4">
    <source>
        <dbReference type="ARBA" id="ARBA00022448"/>
    </source>
</evidence>
<dbReference type="GO" id="GO:0031966">
    <property type="term" value="C:mitochondrial membrane"/>
    <property type="evidence" value="ECO:0007669"/>
    <property type="project" value="UniProtKB-SubCell"/>
</dbReference>
<geneLocation type="mitochondrion" evidence="14"/>
<evidence type="ECO:0000256" key="8">
    <source>
        <dbReference type="ARBA" id="ARBA00022989"/>
    </source>
</evidence>
<keyword evidence="7 12" id="KW-0375">Hydrogen ion transport</keyword>
<evidence type="ECO:0000313" key="14">
    <source>
        <dbReference type="EMBL" id="AKP94523.1"/>
    </source>
</evidence>
<accession>A0A342DGV1</accession>
<reference evidence="14" key="1">
    <citation type="journal article" date="2017" name="Proc. R. Soc. B">
        <title>Mitochondrial phylogenomics of Hemiptera reveals adaptive innovations driving the diversification of true bugs.</title>
        <authorList>
            <person name="Li H."/>
            <person name="Leavengood J.M.Jr."/>
            <person name="Chapman E.G."/>
            <person name="Burkhardt D."/>
            <person name="Song F."/>
            <person name="Jiang P."/>
            <person name="Liu J."/>
            <person name="Zhou X."/>
            <person name="Cai W."/>
        </authorList>
    </citation>
    <scope>NUCLEOTIDE SEQUENCE</scope>
</reference>
<keyword evidence="8 13" id="KW-1133">Transmembrane helix</keyword>
<keyword evidence="4 12" id="KW-0813">Transport</keyword>
<dbReference type="GO" id="GO:0015986">
    <property type="term" value="P:proton motive force-driven ATP synthesis"/>
    <property type="evidence" value="ECO:0007669"/>
    <property type="project" value="InterPro"/>
</dbReference>
<evidence type="ECO:0000256" key="10">
    <source>
        <dbReference type="ARBA" id="ARBA00023128"/>
    </source>
</evidence>
<comment type="similarity">
    <text evidence="2 12">Belongs to the ATPase protein 8 family.</text>
</comment>
<evidence type="ECO:0000256" key="13">
    <source>
        <dbReference type="SAM" id="Phobius"/>
    </source>
</evidence>
<proteinExistence type="inferred from homology"/>
<evidence type="ECO:0000256" key="1">
    <source>
        <dbReference type="ARBA" id="ARBA00004304"/>
    </source>
</evidence>
<evidence type="ECO:0000256" key="9">
    <source>
        <dbReference type="ARBA" id="ARBA00023065"/>
    </source>
</evidence>
<dbReference type="GO" id="GO:0045259">
    <property type="term" value="C:proton-transporting ATP synthase complex"/>
    <property type="evidence" value="ECO:0007669"/>
    <property type="project" value="UniProtKB-KW"/>
</dbReference>